<dbReference type="Proteomes" id="UP000761574">
    <property type="component" value="Unassembled WGS sequence"/>
</dbReference>
<dbReference type="PANTHER" id="PTHR34351">
    <property type="entry name" value="SLR1927 PROTEIN-RELATED"/>
    <property type="match status" value="1"/>
</dbReference>
<feature type="transmembrane region" description="Helical" evidence="2">
    <location>
        <begin position="65"/>
        <end position="85"/>
    </location>
</feature>
<proteinExistence type="predicted"/>
<feature type="region of interest" description="Disordered" evidence="1">
    <location>
        <begin position="330"/>
        <end position="363"/>
    </location>
</feature>
<keyword evidence="2" id="KW-0812">Transmembrane</keyword>
<reference evidence="3 4" key="1">
    <citation type="submission" date="2021-05" db="EMBL/GenBank/DDBJ databases">
        <title>Molecular characterization for Shewanella algae harboring chromosomal blaOXA-55-like strains isolated from clinical and environment sample.</title>
        <authorList>
            <person name="Ohama Y."/>
            <person name="Aoki K."/>
            <person name="Harada S."/>
            <person name="Moriya K."/>
            <person name="Ishii Y."/>
            <person name="Tateda K."/>
        </authorList>
    </citation>
    <scope>NUCLEOTIDE SEQUENCE [LARGE SCALE GENOMIC DNA]</scope>
    <source>
        <strain evidence="3 4">LMG 23746</strain>
    </source>
</reference>
<keyword evidence="4" id="KW-1185">Reference proteome</keyword>
<keyword evidence="2" id="KW-1133">Transmembrane helix</keyword>
<feature type="transmembrane region" description="Helical" evidence="2">
    <location>
        <begin position="36"/>
        <end position="59"/>
    </location>
</feature>
<evidence type="ECO:0000256" key="2">
    <source>
        <dbReference type="SAM" id="Phobius"/>
    </source>
</evidence>
<gene>
    <name evidence="3" type="ORF">TUM4630_31540</name>
</gene>
<comment type="caution">
    <text evidence="3">The sequence shown here is derived from an EMBL/GenBank/DDBJ whole genome shotgun (WGS) entry which is preliminary data.</text>
</comment>
<dbReference type="PANTHER" id="PTHR34351:SF1">
    <property type="entry name" value="SLR1927 PROTEIN"/>
    <property type="match status" value="1"/>
</dbReference>
<evidence type="ECO:0000313" key="3">
    <source>
        <dbReference type="EMBL" id="GIU01884.1"/>
    </source>
</evidence>
<evidence type="ECO:0000313" key="4">
    <source>
        <dbReference type="Proteomes" id="UP000761574"/>
    </source>
</evidence>
<protein>
    <submittedName>
        <fullName evidence="3">DUF58 domain-containing protein</fullName>
    </submittedName>
</protein>
<evidence type="ECO:0000256" key="1">
    <source>
        <dbReference type="SAM" id="MobiDB-lite"/>
    </source>
</evidence>
<dbReference type="EMBL" id="BPFB01000050">
    <property type="protein sequence ID" value="GIU01884.1"/>
    <property type="molecule type" value="Genomic_DNA"/>
</dbReference>
<accession>A0ABQ4NSK8</accession>
<sequence length="363" mass="39952">MQQAKAGLKPYQGWWQHWLSRRLPAQSPITLAHKSIFILPSAFGLFWLGVVILLFLFGTNYQNNLVIGLALLLLSIFNTCIIYSYRNLAGLTLNAAQGPAVYAGEDVLYPVELTAKQAQHQIQLRYGNNAPLSAARADDKKQRLLLPFTNQGRGWIHPGRLTVETHYPLGLCRAWSVVDLANRQLVFAAPKAVMTPLSQQAAHAHEQAHLKGSLVAGVEEFNTLKPYVSGESPNQIAWKQLAQGRGMLTKSFGEPVSAPTWLILNAQHPDIEQHLSELTWTVDTLWQTQQVFGLQLPMLTIAPNSGAAHRLQCLTALAVYPEVPNAVSSGSPPVMFHTKEPSQTQANAATPEKPTSSQEQHNG</sequence>
<organism evidence="3 4">
    <name type="scientific">Shewanella algidipiscicola</name>
    <dbReference type="NCBI Taxonomy" id="614070"/>
    <lineage>
        <taxon>Bacteria</taxon>
        <taxon>Pseudomonadati</taxon>
        <taxon>Pseudomonadota</taxon>
        <taxon>Gammaproteobacteria</taxon>
        <taxon>Alteromonadales</taxon>
        <taxon>Shewanellaceae</taxon>
        <taxon>Shewanella</taxon>
    </lineage>
</organism>
<name>A0ABQ4NSK8_9GAMM</name>
<feature type="compositionally biased region" description="Polar residues" evidence="1">
    <location>
        <begin position="341"/>
        <end position="363"/>
    </location>
</feature>
<dbReference type="RefSeq" id="WP_119976879.1">
    <property type="nucleotide sequence ID" value="NZ_BPFB01000050.1"/>
</dbReference>
<keyword evidence="2" id="KW-0472">Membrane</keyword>